<dbReference type="Proteomes" id="UP000027466">
    <property type="component" value="Unassembled WGS sequence"/>
</dbReference>
<dbReference type="AlphaFoldDB" id="A0A069PPU6"/>
<dbReference type="EMBL" id="JFHC01000062">
    <property type="protein sequence ID" value="KDR39316.1"/>
    <property type="molecule type" value="Genomic_DNA"/>
</dbReference>
<protein>
    <submittedName>
        <fullName evidence="1">Uncharacterized protein</fullName>
    </submittedName>
</protein>
<accession>A0A069PPU6</accession>
<gene>
    <name evidence="1" type="ORF">BG61_33775</name>
</gene>
<keyword evidence="2" id="KW-1185">Reference proteome</keyword>
<organism evidence="1 2">
    <name type="scientific">Caballeronia glathei</name>
    <dbReference type="NCBI Taxonomy" id="60547"/>
    <lineage>
        <taxon>Bacteria</taxon>
        <taxon>Pseudomonadati</taxon>
        <taxon>Pseudomonadota</taxon>
        <taxon>Betaproteobacteria</taxon>
        <taxon>Burkholderiales</taxon>
        <taxon>Burkholderiaceae</taxon>
        <taxon>Caballeronia</taxon>
    </lineage>
</organism>
<sequence length="205" mass="22561">MNSGDKKKLNDHLKTHLAFVRGTLTVNQIQPPDQVRELNYTTIKTLLGTLTVNAVHANVVEAATIISKARPPLPAVTIQIKEPPKPVEVAKEIAKIKADCGYAAEIDNIYVQLDNDQNKHQPPGLPIGTRQTHGGEKFGTFATTGWHGQNTMVYMAQWAAGLTDLVEGQKKEHGQANVVEGRSYEGYCMLLGGKRYVSFHCYPAR</sequence>
<name>A0A069PPU6_9BURK</name>
<proteinExistence type="predicted"/>
<evidence type="ECO:0000313" key="2">
    <source>
        <dbReference type="Proteomes" id="UP000027466"/>
    </source>
</evidence>
<reference evidence="1 2" key="1">
    <citation type="submission" date="2014-03" db="EMBL/GenBank/DDBJ databases">
        <title>Draft Genome Sequences of Four Burkholderia Strains.</title>
        <authorList>
            <person name="Liu X.Y."/>
            <person name="Li C.X."/>
            <person name="Xu J.H."/>
        </authorList>
    </citation>
    <scope>NUCLEOTIDE SEQUENCE [LARGE SCALE GENOMIC DNA]</scope>
    <source>
        <strain evidence="1 2">DSM 50014</strain>
    </source>
</reference>
<evidence type="ECO:0000313" key="1">
    <source>
        <dbReference type="EMBL" id="KDR39316.1"/>
    </source>
</evidence>
<comment type="caution">
    <text evidence="1">The sequence shown here is derived from an EMBL/GenBank/DDBJ whole genome shotgun (WGS) entry which is preliminary data.</text>
</comment>
<dbReference type="RefSeq" id="WP_035938626.1">
    <property type="nucleotide sequence ID" value="NZ_CADFFX010000017.1"/>
</dbReference>